<keyword evidence="4" id="KW-1185">Reference proteome</keyword>
<protein>
    <submittedName>
        <fullName evidence="3">FecR domain-containing protein</fullName>
    </submittedName>
</protein>
<evidence type="ECO:0000313" key="4">
    <source>
        <dbReference type="Proteomes" id="UP001597106"/>
    </source>
</evidence>
<dbReference type="PANTHER" id="PTHR30273:SF2">
    <property type="entry name" value="PROTEIN FECR"/>
    <property type="match status" value="1"/>
</dbReference>
<name>A0ABW3GKZ6_9PROT</name>
<dbReference type="InterPro" id="IPR012373">
    <property type="entry name" value="Ferrdict_sens_TM"/>
</dbReference>
<feature type="domain" description="FecR protein" evidence="1">
    <location>
        <begin position="112"/>
        <end position="210"/>
    </location>
</feature>
<evidence type="ECO:0000259" key="2">
    <source>
        <dbReference type="Pfam" id="PF16220"/>
    </source>
</evidence>
<dbReference type="PIRSF" id="PIRSF018266">
    <property type="entry name" value="FecR"/>
    <property type="match status" value="1"/>
</dbReference>
<reference evidence="4" key="1">
    <citation type="journal article" date="2019" name="Int. J. Syst. Evol. Microbiol.">
        <title>The Global Catalogue of Microorganisms (GCM) 10K type strain sequencing project: providing services to taxonomists for standard genome sequencing and annotation.</title>
        <authorList>
            <consortium name="The Broad Institute Genomics Platform"/>
            <consortium name="The Broad Institute Genome Sequencing Center for Infectious Disease"/>
            <person name="Wu L."/>
            <person name="Ma J."/>
        </authorList>
    </citation>
    <scope>NUCLEOTIDE SEQUENCE [LARGE SCALE GENOMIC DNA]</scope>
    <source>
        <strain evidence="4">CCUG 59685</strain>
    </source>
</reference>
<evidence type="ECO:0000313" key="3">
    <source>
        <dbReference type="EMBL" id="MFD0929441.1"/>
    </source>
</evidence>
<feature type="domain" description="FecR N-terminal" evidence="2">
    <location>
        <begin position="14"/>
        <end position="56"/>
    </location>
</feature>
<dbReference type="EMBL" id="JBHTJW010000002">
    <property type="protein sequence ID" value="MFD0929441.1"/>
    <property type="molecule type" value="Genomic_DNA"/>
</dbReference>
<evidence type="ECO:0000259" key="1">
    <source>
        <dbReference type="Pfam" id="PF04773"/>
    </source>
</evidence>
<dbReference type="Proteomes" id="UP001597106">
    <property type="component" value="Unassembled WGS sequence"/>
</dbReference>
<organism evidence="3 4">
    <name type="scientific">Methylophilus glucosoxydans</name>
    <dbReference type="NCBI Taxonomy" id="752553"/>
    <lineage>
        <taxon>Bacteria</taxon>
        <taxon>Pseudomonadati</taxon>
        <taxon>Pseudomonadota</taxon>
        <taxon>Betaproteobacteria</taxon>
        <taxon>Nitrosomonadales</taxon>
        <taxon>Methylophilaceae</taxon>
        <taxon>Methylophilus</taxon>
    </lineage>
</organism>
<dbReference type="RefSeq" id="WP_379075041.1">
    <property type="nucleotide sequence ID" value="NZ_JBHTJW010000002.1"/>
</dbReference>
<dbReference type="InterPro" id="IPR032623">
    <property type="entry name" value="FecR_N"/>
</dbReference>
<comment type="caution">
    <text evidence="3">The sequence shown here is derived from an EMBL/GenBank/DDBJ whole genome shotgun (WGS) entry which is preliminary data.</text>
</comment>
<gene>
    <name evidence="3" type="ORF">ACFQ1T_06570</name>
</gene>
<proteinExistence type="predicted"/>
<dbReference type="InterPro" id="IPR006860">
    <property type="entry name" value="FecR"/>
</dbReference>
<dbReference type="PANTHER" id="PTHR30273">
    <property type="entry name" value="PERIPLASMIC SIGNAL SENSOR AND SIGMA FACTOR ACTIVATOR FECR-RELATED"/>
    <property type="match status" value="1"/>
</dbReference>
<dbReference type="Pfam" id="PF16220">
    <property type="entry name" value="DUF4880"/>
    <property type="match status" value="1"/>
</dbReference>
<accession>A0ABW3GKZ6</accession>
<dbReference type="Gene3D" id="2.60.120.1440">
    <property type="match status" value="1"/>
</dbReference>
<sequence length="325" mass="36991">MRPELAQQVTPAMQQASDWYARWLSGEMDEKAKRAWQTWLEADEEHSRAWQQIERVQLYFGKVPGALALATLQAPPSAERRRLLKQLILLLMVSGSGYYAYREQPWRGMLADISTEVGERRQLTLEDGTLVHLNTDSAINVVYSNTDRIVELVRGEILVETAHENLRIYRPFSVVTKQGMATALGTRFSVREWQQQQRDYTKVSVFDGMVDVRALGRKQSPVRVNARESVVFSANQVYAKTKLKATEIAWVNGLIVVYAMRLQDFAAELSRYQSGVLRCNPAVANLQISGSFPLNDIPAILQTLEQTLPVKVERFTRFWTTLSPA</sequence>
<dbReference type="Pfam" id="PF04773">
    <property type="entry name" value="FecR"/>
    <property type="match status" value="1"/>
</dbReference>